<evidence type="ECO:0000313" key="2">
    <source>
        <dbReference type="EMBL" id="KAJ5397303.1"/>
    </source>
</evidence>
<dbReference type="RefSeq" id="XP_056489355.1">
    <property type="nucleotide sequence ID" value="XM_056630053.1"/>
</dbReference>
<accession>A0A9W9W2E1</accession>
<reference evidence="2" key="1">
    <citation type="submission" date="2022-12" db="EMBL/GenBank/DDBJ databases">
        <authorList>
            <person name="Petersen C."/>
        </authorList>
    </citation>
    <scope>NUCLEOTIDE SEQUENCE</scope>
    <source>
        <strain evidence="2">IBT 29677</strain>
    </source>
</reference>
<organism evidence="2 3">
    <name type="scientific">Penicillium cosmopolitanum</name>
    <dbReference type="NCBI Taxonomy" id="1131564"/>
    <lineage>
        <taxon>Eukaryota</taxon>
        <taxon>Fungi</taxon>
        <taxon>Dikarya</taxon>
        <taxon>Ascomycota</taxon>
        <taxon>Pezizomycotina</taxon>
        <taxon>Eurotiomycetes</taxon>
        <taxon>Eurotiomycetidae</taxon>
        <taxon>Eurotiales</taxon>
        <taxon>Aspergillaceae</taxon>
        <taxon>Penicillium</taxon>
    </lineage>
</organism>
<dbReference type="EMBL" id="JAPZBU010000006">
    <property type="protein sequence ID" value="KAJ5397303.1"/>
    <property type="molecule type" value="Genomic_DNA"/>
</dbReference>
<feature type="chain" id="PRO_5040779892" evidence="1">
    <location>
        <begin position="21"/>
        <end position="68"/>
    </location>
</feature>
<reference evidence="2" key="2">
    <citation type="journal article" date="2023" name="IMA Fungus">
        <title>Comparative genomic study of the Penicillium genus elucidates a diverse pangenome and 15 lateral gene transfer events.</title>
        <authorList>
            <person name="Petersen C."/>
            <person name="Sorensen T."/>
            <person name="Nielsen M.R."/>
            <person name="Sondergaard T.E."/>
            <person name="Sorensen J.L."/>
            <person name="Fitzpatrick D.A."/>
            <person name="Frisvad J.C."/>
            <person name="Nielsen K.L."/>
        </authorList>
    </citation>
    <scope>NUCLEOTIDE SEQUENCE</scope>
    <source>
        <strain evidence="2">IBT 29677</strain>
    </source>
</reference>
<gene>
    <name evidence="2" type="ORF">N7509_005416</name>
</gene>
<keyword evidence="1" id="KW-0732">Signal</keyword>
<name>A0A9W9W2E1_9EURO</name>
<sequence>MRVLQAATLLLPAFTGLAYADWAWQSQPSVGTFVLIWNCEDCDANVSSNMGMNNCLVDANNQLYAQDK</sequence>
<feature type="signal peptide" evidence="1">
    <location>
        <begin position="1"/>
        <end position="20"/>
    </location>
</feature>
<dbReference type="Proteomes" id="UP001147747">
    <property type="component" value="Unassembled WGS sequence"/>
</dbReference>
<protein>
    <submittedName>
        <fullName evidence="2">Uncharacterized protein</fullName>
    </submittedName>
</protein>
<proteinExistence type="predicted"/>
<dbReference type="GeneID" id="81369033"/>
<keyword evidence="3" id="KW-1185">Reference proteome</keyword>
<dbReference type="AlphaFoldDB" id="A0A9W9W2E1"/>
<comment type="caution">
    <text evidence="2">The sequence shown here is derived from an EMBL/GenBank/DDBJ whole genome shotgun (WGS) entry which is preliminary data.</text>
</comment>
<evidence type="ECO:0000256" key="1">
    <source>
        <dbReference type="SAM" id="SignalP"/>
    </source>
</evidence>
<evidence type="ECO:0000313" key="3">
    <source>
        <dbReference type="Proteomes" id="UP001147747"/>
    </source>
</evidence>